<dbReference type="EMBL" id="FQUS01000003">
    <property type="protein sequence ID" value="SHE73723.1"/>
    <property type="molecule type" value="Genomic_DNA"/>
</dbReference>
<dbReference type="PANTHER" id="PTHR10566:SF113">
    <property type="entry name" value="PROTEIN ACTIVITY OF BC1 COMPLEX KINASE 7, CHLOROPLASTIC"/>
    <property type="match status" value="1"/>
</dbReference>
<dbReference type="InterPro" id="IPR050154">
    <property type="entry name" value="UbiB_kinase"/>
</dbReference>
<evidence type="ECO:0000259" key="2">
    <source>
        <dbReference type="PROSITE" id="PS50011"/>
    </source>
</evidence>
<accession>A0A1M4VXY7</accession>
<dbReference type="OrthoDB" id="9795390at2"/>
<protein>
    <submittedName>
        <fullName evidence="3">Phosphotransferase enzyme family protein</fullName>
    </submittedName>
</protein>
<name>A0A1M4VXY7_9BACT</name>
<dbReference type="Gene3D" id="1.10.510.10">
    <property type="entry name" value="Transferase(Phosphotransferase) domain 1"/>
    <property type="match status" value="1"/>
</dbReference>
<reference evidence="3 4" key="1">
    <citation type="submission" date="2016-11" db="EMBL/GenBank/DDBJ databases">
        <authorList>
            <person name="Jaros S."/>
            <person name="Januszkiewicz K."/>
            <person name="Wedrychowicz H."/>
        </authorList>
    </citation>
    <scope>NUCLEOTIDE SEQUENCE [LARGE SCALE GENOMIC DNA]</scope>
    <source>
        <strain evidence="3 4">DSM 21986</strain>
    </source>
</reference>
<dbReference type="SUPFAM" id="SSF56112">
    <property type="entry name" value="Protein kinase-like (PK-like)"/>
    <property type="match status" value="1"/>
</dbReference>
<dbReference type="InterPro" id="IPR000719">
    <property type="entry name" value="Prot_kinase_dom"/>
</dbReference>
<dbReference type="GO" id="GO:0004672">
    <property type="term" value="F:protein kinase activity"/>
    <property type="evidence" value="ECO:0007669"/>
    <property type="project" value="InterPro"/>
</dbReference>
<sequence length="443" mass="51584">MNDDFPSSKLERGKIFAKTGLKVGTNYAKRYLKKSMGQKESKEEGRQFHTDNARQVFNEFTKLRGTALKIAQSLSMDEGVLPGEFAEVMSEAQYSVPPINKALARSIIKKELGDYPEALFSHFEPEAIAAASIGQVHEARLHDGQKVAVKIQYPNVRNTIHSDMAMAKSLVKRLAKRGANLDDYFDEVEATLMEETDYRQEGEYIEYFHRRFFGESVVTPRWIKDLSSRKVLTMTFVEGKHLKELLETDPSRQQRNHFGQLLWNFFHDQVEQRNFIHADTHPGNFFFRDDGRLGVIDFGCVKKFDEEFTQNYMQLLPMHLEGDEEAIRDLYTRLDIIKANPDNPEKEEEFFQFCKNYGNTFARPYMKDNFDFGNPSFKRRINHYARKMPIMNEPRGDKNFIYSTKVHMGLYSILMKLQARIDTRRSKEITQKVLGEMENDPAI</sequence>
<dbReference type="InterPro" id="IPR011009">
    <property type="entry name" value="Kinase-like_dom_sf"/>
</dbReference>
<dbReference type="Proteomes" id="UP000184041">
    <property type="component" value="Unassembled WGS sequence"/>
</dbReference>
<dbReference type="RefSeq" id="WP_073059498.1">
    <property type="nucleotide sequence ID" value="NZ_FQUS01000003.1"/>
</dbReference>
<evidence type="ECO:0000256" key="1">
    <source>
        <dbReference type="ARBA" id="ARBA00009670"/>
    </source>
</evidence>
<comment type="similarity">
    <text evidence="1">Belongs to the protein kinase superfamily. ADCK protein kinase family.</text>
</comment>
<dbReference type="Pfam" id="PF03109">
    <property type="entry name" value="ABC1"/>
    <property type="match status" value="1"/>
</dbReference>
<feature type="domain" description="Protein kinase" evidence="2">
    <location>
        <begin position="122"/>
        <end position="443"/>
    </location>
</feature>
<dbReference type="STRING" id="1194090.SAMN05443144_10364"/>
<gene>
    <name evidence="3" type="ORF">SAMN05443144_10364</name>
</gene>
<dbReference type="InterPro" id="IPR034646">
    <property type="entry name" value="ADCK3_dom"/>
</dbReference>
<dbReference type="InterPro" id="IPR004147">
    <property type="entry name" value="ABC1_dom"/>
</dbReference>
<organism evidence="3 4">
    <name type="scientific">Fodinibius roseus</name>
    <dbReference type="NCBI Taxonomy" id="1194090"/>
    <lineage>
        <taxon>Bacteria</taxon>
        <taxon>Pseudomonadati</taxon>
        <taxon>Balneolota</taxon>
        <taxon>Balneolia</taxon>
        <taxon>Balneolales</taxon>
        <taxon>Balneolaceae</taxon>
        <taxon>Fodinibius</taxon>
    </lineage>
</organism>
<dbReference type="CDD" id="cd13970">
    <property type="entry name" value="ABC1_ADCK3"/>
    <property type="match status" value="1"/>
</dbReference>
<evidence type="ECO:0000313" key="3">
    <source>
        <dbReference type="EMBL" id="SHE73723.1"/>
    </source>
</evidence>
<dbReference type="PROSITE" id="PS50011">
    <property type="entry name" value="PROTEIN_KINASE_DOM"/>
    <property type="match status" value="1"/>
</dbReference>
<dbReference type="AlphaFoldDB" id="A0A1M4VXY7"/>
<dbReference type="GO" id="GO:0005524">
    <property type="term" value="F:ATP binding"/>
    <property type="evidence" value="ECO:0007669"/>
    <property type="project" value="InterPro"/>
</dbReference>
<dbReference type="PANTHER" id="PTHR10566">
    <property type="entry name" value="CHAPERONE-ACTIVITY OF BC1 COMPLEX CABC1 -RELATED"/>
    <property type="match status" value="1"/>
</dbReference>
<keyword evidence="3" id="KW-0808">Transferase</keyword>
<proteinExistence type="inferred from homology"/>
<evidence type="ECO:0000313" key="4">
    <source>
        <dbReference type="Proteomes" id="UP000184041"/>
    </source>
</evidence>
<keyword evidence="4" id="KW-1185">Reference proteome</keyword>